<dbReference type="PROSITE" id="PS50017">
    <property type="entry name" value="DEATH_DOMAIN"/>
    <property type="match status" value="1"/>
</dbReference>
<accession>A0AAN0JJB8</accession>
<dbReference type="Proteomes" id="UP000007879">
    <property type="component" value="Unassembled WGS sequence"/>
</dbReference>
<evidence type="ECO:0000256" key="1">
    <source>
        <dbReference type="SAM" id="Phobius"/>
    </source>
</evidence>
<reference evidence="4" key="1">
    <citation type="journal article" date="2010" name="Nature">
        <title>The Amphimedon queenslandica genome and the evolution of animal complexity.</title>
        <authorList>
            <person name="Srivastava M."/>
            <person name="Simakov O."/>
            <person name="Chapman J."/>
            <person name="Fahey B."/>
            <person name="Gauthier M.E."/>
            <person name="Mitros T."/>
            <person name="Richards G.S."/>
            <person name="Conaco C."/>
            <person name="Dacre M."/>
            <person name="Hellsten U."/>
            <person name="Larroux C."/>
            <person name="Putnam N.H."/>
            <person name="Stanke M."/>
            <person name="Adamska M."/>
            <person name="Darling A."/>
            <person name="Degnan S.M."/>
            <person name="Oakley T.H."/>
            <person name="Plachetzki D.C."/>
            <person name="Zhai Y."/>
            <person name="Adamski M."/>
            <person name="Calcino A."/>
            <person name="Cummins S.F."/>
            <person name="Goodstein D.M."/>
            <person name="Harris C."/>
            <person name="Jackson D.J."/>
            <person name="Leys S.P."/>
            <person name="Shu S."/>
            <person name="Woodcroft B.J."/>
            <person name="Vervoort M."/>
            <person name="Kosik K.S."/>
            <person name="Manning G."/>
            <person name="Degnan B.M."/>
            <person name="Rokhsar D.S."/>
        </authorList>
    </citation>
    <scope>NUCLEOTIDE SEQUENCE [LARGE SCALE GENOMIC DNA]</scope>
</reference>
<keyword evidence="1" id="KW-1133">Transmembrane helix</keyword>
<organism evidence="3 4">
    <name type="scientific">Amphimedon queenslandica</name>
    <name type="common">Sponge</name>
    <dbReference type="NCBI Taxonomy" id="400682"/>
    <lineage>
        <taxon>Eukaryota</taxon>
        <taxon>Metazoa</taxon>
        <taxon>Porifera</taxon>
        <taxon>Demospongiae</taxon>
        <taxon>Heteroscleromorpha</taxon>
        <taxon>Haplosclerida</taxon>
        <taxon>Niphatidae</taxon>
        <taxon>Amphimedon</taxon>
    </lineage>
</organism>
<dbReference type="AlphaFoldDB" id="A0AAN0JJB8"/>
<feature type="domain" description="Death" evidence="2">
    <location>
        <begin position="172"/>
        <end position="241"/>
    </location>
</feature>
<feature type="transmembrane region" description="Helical" evidence="1">
    <location>
        <begin position="54"/>
        <end position="73"/>
    </location>
</feature>
<dbReference type="GeneID" id="109585220"/>
<keyword evidence="1" id="KW-0812">Transmembrane</keyword>
<dbReference type="InterPro" id="IPR000488">
    <property type="entry name" value="Death_dom"/>
</dbReference>
<proteinExistence type="predicted"/>
<protein>
    <recommendedName>
        <fullName evidence="2">Death domain-containing protein</fullName>
    </recommendedName>
</protein>
<keyword evidence="4" id="KW-1185">Reference proteome</keyword>
<evidence type="ECO:0000313" key="3">
    <source>
        <dbReference type="EnsemblMetazoa" id="XP_019856773.1"/>
    </source>
</evidence>
<sequence length="387" mass="43844">MVDLCQWRASIGLWNCSQTRCQTTSTLSKPSNRNCFHSFSFLKPLQKAPFNLPLKVYFFAAVLLLLLLPIFYLSSYVKLESHSGYHYTSGTCITVHCHSIQAPVCCTTLSYMYTYIQPPVLAEDTIDSLRLFYQLVFFLLLLSGDVEINPGPKIDDQPSVPLLLELLKPLVDWKLFGLHLPGMTLDIIETIEESENDINLQKEKLFREWLIKNANTTWKDVISALKRRKEFELVDLINNLLESQEYSGNEDTVPVTPSSSVSAVNAGTMPISCAKEGNTPSAILRMNYATLVDAITSCLYRVTHELYAKELIPMETINHIQTAKGISDLRKTGQLVSVIQRQLECSYDPRQYLIDTCHVLMNQRHKSLVDIATSILLKLKVHVHVGE</sequence>
<reference evidence="3" key="2">
    <citation type="submission" date="2024-06" db="UniProtKB">
        <authorList>
            <consortium name="EnsemblMetazoa"/>
        </authorList>
    </citation>
    <scope>IDENTIFICATION</scope>
</reference>
<dbReference type="SUPFAM" id="SSF47986">
    <property type="entry name" value="DEATH domain"/>
    <property type="match status" value="1"/>
</dbReference>
<dbReference type="InterPro" id="IPR011029">
    <property type="entry name" value="DEATH-like_dom_sf"/>
</dbReference>
<keyword evidence="1" id="KW-0472">Membrane</keyword>
<dbReference type="EnsemblMetazoa" id="XM_020001214.1">
    <property type="protein sequence ID" value="XP_019856773.1"/>
    <property type="gene ID" value="LOC109585220"/>
</dbReference>
<dbReference type="RefSeq" id="XP_019856773.1">
    <property type="nucleotide sequence ID" value="XM_020001214.1"/>
</dbReference>
<dbReference type="KEGG" id="aqu:109585220"/>
<evidence type="ECO:0000313" key="4">
    <source>
        <dbReference type="Proteomes" id="UP000007879"/>
    </source>
</evidence>
<evidence type="ECO:0000259" key="2">
    <source>
        <dbReference type="PROSITE" id="PS50017"/>
    </source>
</evidence>
<name>A0AAN0JJB8_AMPQE</name>
<dbReference type="GO" id="GO:0007165">
    <property type="term" value="P:signal transduction"/>
    <property type="evidence" value="ECO:0007669"/>
    <property type="project" value="InterPro"/>
</dbReference>